<sequence>MDGNRVRKARIEIPIPFKRRPYRSGDGPALAPIRIALENESNAFIIDRRVRPGTPINNELRLEMYYIVGWPDLPTVRLAVLATKIYDYVSPRTVEDWEYNLLLEQDKEREEREEREAEAMRRAKKVALGRTASTPAASTPKPGTPMVAGQNKRGRPSKADMPARRMAQQASFDDADMERVEASLPPTQTSGPSLSTPQKRLAAELITPVDDLDDNEHNAIFKQLNGEDTDMDANGRTWGEDEDEDEEEKKKEEEEEEEEVDLLEAPTRSNFFAGLSQKGYAYPFIPNSLHTSNMSSNRDPPRPTSNTPVPAPSYPRPKFKKKTPWSPRSKLTTPVPVPTVPRPPLKQLLPPRVKLTTPVPVPYFPAPKPKILLATAEKIETPVPVPAFEELVRNGARSAPQPRSTFEHHGFTPAGRSSGRWPTDSITVAGPDSRTQTLETPLKPRPRSHKKPRTPPPKEDEPVWEVKRLEGDKVVEIDGARVRYFIVRWEGNWPPDQNPTWEPESFIAPPLVKQYLKKKASKGDSSSAANTPIKVEKIERPMSTLKRKYSSVAEAFEGTADEEDPLHVVSPARAYDADVGDDADDDGVDRLRVTERDDSPPMRYSDHSFDAALMMKLASTFRSSALGSGP</sequence>
<feature type="region of interest" description="Disordered" evidence="2">
    <location>
        <begin position="207"/>
        <end position="269"/>
    </location>
</feature>
<feature type="compositionally biased region" description="Acidic residues" evidence="2">
    <location>
        <begin position="240"/>
        <end position="262"/>
    </location>
</feature>
<dbReference type="InterPro" id="IPR000953">
    <property type="entry name" value="Chromo/chromo_shadow_dom"/>
</dbReference>
<feature type="compositionally biased region" description="Basic and acidic residues" evidence="2">
    <location>
        <begin position="107"/>
        <end position="121"/>
    </location>
</feature>
<comment type="caution">
    <text evidence="4">The sequence shown here is derived from an EMBL/GenBank/DDBJ whole genome shotgun (WGS) entry which is preliminary data.</text>
</comment>
<feature type="region of interest" description="Disordered" evidence="2">
    <location>
        <begin position="394"/>
        <end position="464"/>
    </location>
</feature>
<dbReference type="AlphaFoldDB" id="A0AAI8YE40"/>
<evidence type="ECO:0000259" key="3">
    <source>
        <dbReference type="PROSITE" id="PS50013"/>
    </source>
</evidence>
<dbReference type="Gene3D" id="2.40.50.40">
    <property type="match status" value="1"/>
</dbReference>
<feature type="domain" description="Chromo" evidence="3">
    <location>
        <begin position="469"/>
        <end position="527"/>
    </location>
</feature>
<organism evidence="4 5">
    <name type="scientific">Anthostomella pinea</name>
    <dbReference type="NCBI Taxonomy" id="933095"/>
    <lineage>
        <taxon>Eukaryota</taxon>
        <taxon>Fungi</taxon>
        <taxon>Dikarya</taxon>
        <taxon>Ascomycota</taxon>
        <taxon>Pezizomycotina</taxon>
        <taxon>Sordariomycetes</taxon>
        <taxon>Xylariomycetidae</taxon>
        <taxon>Xylariales</taxon>
        <taxon>Xylariaceae</taxon>
        <taxon>Anthostomella</taxon>
    </lineage>
</organism>
<feature type="compositionally biased region" description="Acidic residues" evidence="2">
    <location>
        <begin position="578"/>
        <end position="587"/>
    </location>
</feature>
<feature type="compositionally biased region" description="Basic residues" evidence="2">
    <location>
        <begin position="444"/>
        <end position="453"/>
    </location>
</feature>
<dbReference type="Proteomes" id="UP001295740">
    <property type="component" value="Unassembled WGS sequence"/>
</dbReference>
<evidence type="ECO:0000313" key="5">
    <source>
        <dbReference type="Proteomes" id="UP001295740"/>
    </source>
</evidence>
<accession>A0AAI8YE40</accession>
<feature type="compositionally biased region" description="Pro residues" evidence="2">
    <location>
        <begin position="335"/>
        <end position="344"/>
    </location>
</feature>
<dbReference type="InterPro" id="IPR016197">
    <property type="entry name" value="Chromo-like_dom_sf"/>
</dbReference>
<protein>
    <submittedName>
        <fullName evidence="4">Uu.00g042150.m01.CDS01</fullName>
    </submittedName>
</protein>
<comment type="subunit">
    <text evidence="1">Component of the NuA4 histone acetyltransferase complex.</text>
</comment>
<reference evidence="4" key="1">
    <citation type="submission" date="2023-10" db="EMBL/GenBank/DDBJ databases">
        <authorList>
            <person name="Hackl T."/>
        </authorList>
    </citation>
    <scope>NUCLEOTIDE SEQUENCE</scope>
</reference>
<name>A0AAI8YE40_9PEZI</name>
<feature type="region of interest" description="Disordered" evidence="2">
    <location>
        <begin position="283"/>
        <end position="351"/>
    </location>
</feature>
<dbReference type="SUPFAM" id="SSF54160">
    <property type="entry name" value="Chromo domain-like"/>
    <property type="match status" value="1"/>
</dbReference>
<feature type="compositionally biased region" description="Polar residues" evidence="2">
    <location>
        <begin position="288"/>
        <end position="308"/>
    </location>
</feature>
<dbReference type="EMBL" id="CAUWAG010000003">
    <property type="protein sequence ID" value="CAJ2501362.1"/>
    <property type="molecule type" value="Genomic_DNA"/>
</dbReference>
<feature type="region of interest" description="Disordered" evidence="2">
    <location>
        <begin position="573"/>
        <end position="605"/>
    </location>
</feature>
<dbReference type="CDD" id="cd00024">
    <property type="entry name" value="CD_CSD"/>
    <property type="match status" value="1"/>
</dbReference>
<keyword evidence="5" id="KW-1185">Reference proteome</keyword>
<proteinExistence type="predicted"/>
<gene>
    <name evidence="4" type="ORF">KHLLAP_LOCUS1830</name>
</gene>
<evidence type="ECO:0000313" key="4">
    <source>
        <dbReference type="EMBL" id="CAJ2501362.1"/>
    </source>
</evidence>
<evidence type="ECO:0000256" key="1">
    <source>
        <dbReference type="ARBA" id="ARBA00011353"/>
    </source>
</evidence>
<feature type="compositionally biased region" description="Basic and acidic residues" evidence="2">
    <location>
        <begin position="588"/>
        <end position="605"/>
    </location>
</feature>
<feature type="region of interest" description="Disordered" evidence="2">
    <location>
        <begin position="107"/>
        <end position="176"/>
    </location>
</feature>
<evidence type="ECO:0000256" key="2">
    <source>
        <dbReference type="SAM" id="MobiDB-lite"/>
    </source>
</evidence>
<dbReference type="GO" id="GO:0006338">
    <property type="term" value="P:chromatin remodeling"/>
    <property type="evidence" value="ECO:0007669"/>
    <property type="project" value="UniProtKB-ARBA"/>
</dbReference>
<dbReference type="PROSITE" id="PS50013">
    <property type="entry name" value="CHROMO_2"/>
    <property type="match status" value="1"/>
</dbReference>